<dbReference type="Proteomes" id="UP000790709">
    <property type="component" value="Unassembled WGS sequence"/>
</dbReference>
<evidence type="ECO:0000313" key="2">
    <source>
        <dbReference type="Proteomes" id="UP000790709"/>
    </source>
</evidence>
<keyword evidence="2" id="KW-1185">Reference proteome</keyword>
<evidence type="ECO:0000313" key="1">
    <source>
        <dbReference type="EMBL" id="KAH7930961.1"/>
    </source>
</evidence>
<proteinExistence type="predicted"/>
<accession>A0ACB8C155</accession>
<name>A0ACB8C155_9AGAM</name>
<reference evidence="1" key="1">
    <citation type="journal article" date="2021" name="New Phytol.">
        <title>Evolutionary innovations through gain and loss of genes in the ectomycorrhizal Boletales.</title>
        <authorList>
            <person name="Wu G."/>
            <person name="Miyauchi S."/>
            <person name="Morin E."/>
            <person name="Kuo A."/>
            <person name="Drula E."/>
            <person name="Varga T."/>
            <person name="Kohler A."/>
            <person name="Feng B."/>
            <person name="Cao Y."/>
            <person name="Lipzen A."/>
            <person name="Daum C."/>
            <person name="Hundley H."/>
            <person name="Pangilinan J."/>
            <person name="Johnson J."/>
            <person name="Barry K."/>
            <person name="LaButti K."/>
            <person name="Ng V."/>
            <person name="Ahrendt S."/>
            <person name="Min B."/>
            <person name="Choi I.G."/>
            <person name="Park H."/>
            <person name="Plett J.M."/>
            <person name="Magnuson J."/>
            <person name="Spatafora J.W."/>
            <person name="Nagy L.G."/>
            <person name="Henrissat B."/>
            <person name="Grigoriev I.V."/>
            <person name="Yang Z.L."/>
            <person name="Xu J."/>
            <person name="Martin F.M."/>
        </authorList>
    </citation>
    <scope>NUCLEOTIDE SEQUENCE</scope>
    <source>
        <strain evidence="1">KUC20120723A-06</strain>
    </source>
</reference>
<gene>
    <name evidence="1" type="ORF">BV22DRAFT_19299</name>
</gene>
<comment type="caution">
    <text evidence="1">The sequence shown here is derived from an EMBL/GenBank/DDBJ whole genome shotgun (WGS) entry which is preliminary data.</text>
</comment>
<protein>
    <submittedName>
        <fullName evidence="1">Uncharacterized protein</fullName>
    </submittedName>
</protein>
<dbReference type="EMBL" id="MU266328">
    <property type="protein sequence ID" value="KAH7930961.1"/>
    <property type="molecule type" value="Genomic_DNA"/>
</dbReference>
<sequence length="135" mass="14752">MLVNVSLHLVVLSLTRPTTVLISKANQPFYLLHVLPTRTFLSSTHPFVRRRLQSSFHSPGTQTGTSSWHVSCAPLSEPSSLGIGMRRRCAVEASEFVLPTAQKSCSGLSDVLTLVFPSEFLSVSSGILSELLVWL</sequence>
<organism evidence="1 2">
    <name type="scientific">Leucogyrophana mollusca</name>
    <dbReference type="NCBI Taxonomy" id="85980"/>
    <lineage>
        <taxon>Eukaryota</taxon>
        <taxon>Fungi</taxon>
        <taxon>Dikarya</taxon>
        <taxon>Basidiomycota</taxon>
        <taxon>Agaricomycotina</taxon>
        <taxon>Agaricomycetes</taxon>
        <taxon>Agaricomycetidae</taxon>
        <taxon>Boletales</taxon>
        <taxon>Boletales incertae sedis</taxon>
        <taxon>Leucogyrophana</taxon>
    </lineage>
</organism>